<reference evidence="1" key="1">
    <citation type="submission" date="2023-12" db="EMBL/GenBank/DDBJ databases">
        <title>Genome assembly of Anisodus tanguticus.</title>
        <authorList>
            <person name="Wang Y.-J."/>
        </authorList>
    </citation>
    <scope>NUCLEOTIDE SEQUENCE</scope>
    <source>
        <strain evidence="1">KB-2021</strain>
        <tissue evidence="1">Leaf</tissue>
    </source>
</reference>
<keyword evidence="2" id="KW-1185">Reference proteome</keyword>
<dbReference type="EMBL" id="JAVYJV010000015">
    <property type="protein sequence ID" value="KAK4353059.1"/>
    <property type="molecule type" value="Genomic_DNA"/>
</dbReference>
<organism evidence="1 2">
    <name type="scientific">Anisodus tanguticus</name>
    <dbReference type="NCBI Taxonomy" id="243964"/>
    <lineage>
        <taxon>Eukaryota</taxon>
        <taxon>Viridiplantae</taxon>
        <taxon>Streptophyta</taxon>
        <taxon>Embryophyta</taxon>
        <taxon>Tracheophyta</taxon>
        <taxon>Spermatophyta</taxon>
        <taxon>Magnoliopsida</taxon>
        <taxon>eudicotyledons</taxon>
        <taxon>Gunneridae</taxon>
        <taxon>Pentapetalae</taxon>
        <taxon>asterids</taxon>
        <taxon>lamiids</taxon>
        <taxon>Solanales</taxon>
        <taxon>Solanaceae</taxon>
        <taxon>Solanoideae</taxon>
        <taxon>Hyoscyameae</taxon>
        <taxon>Anisodus</taxon>
    </lineage>
</organism>
<name>A0AAE1RL02_9SOLA</name>
<evidence type="ECO:0000313" key="2">
    <source>
        <dbReference type="Proteomes" id="UP001291623"/>
    </source>
</evidence>
<gene>
    <name evidence="1" type="ORF">RND71_028577</name>
</gene>
<proteinExistence type="predicted"/>
<protein>
    <submittedName>
        <fullName evidence="1">Uncharacterized protein</fullName>
    </submittedName>
</protein>
<evidence type="ECO:0000313" key="1">
    <source>
        <dbReference type="EMBL" id="KAK4353059.1"/>
    </source>
</evidence>
<sequence length="242" mass="27271">MARAKVFKVQSHIALPLGSRLPLRPKTDQRRVGNLSLVFGIRHQEVHIALPLGSRLPLHPKTDQRRVGNLSLVFGIRHQELQASMYSSFGKLENPAEIMSRVRSGSEGVWNVDPNAWPYCFGKCETLAGVQDILHRFCISFFEFTLHGSRLTQPTSASLTQTRFSHLEYFRDFRKRKEHTTLTRERQVLTKVGDTGRRMVTMGHAGSVIKPKSSGMRARHGIGRKVVQGSGMTRKNEKIGTG</sequence>
<comment type="caution">
    <text evidence="1">The sequence shown here is derived from an EMBL/GenBank/DDBJ whole genome shotgun (WGS) entry which is preliminary data.</text>
</comment>
<accession>A0AAE1RL02</accession>
<dbReference type="AlphaFoldDB" id="A0AAE1RL02"/>
<dbReference type="Proteomes" id="UP001291623">
    <property type="component" value="Unassembled WGS sequence"/>
</dbReference>